<reference evidence="11" key="1">
    <citation type="journal article" date="2020" name="Stud. Mycol.">
        <title>101 Dothideomycetes genomes: a test case for predicting lifestyles and emergence of pathogens.</title>
        <authorList>
            <person name="Haridas S."/>
            <person name="Albert R."/>
            <person name="Binder M."/>
            <person name="Bloem J."/>
            <person name="Labutti K."/>
            <person name="Salamov A."/>
            <person name="Andreopoulos B."/>
            <person name="Baker S."/>
            <person name="Barry K."/>
            <person name="Bills G."/>
            <person name="Bluhm B."/>
            <person name="Cannon C."/>
            <person name="Castanera R."/>
            <person name="Culley D."/>
            <person name="Daum C."/>
            <person name="Ezra D."/>
            <person name="Gonzalez J."/>
            <person name="Henrissat B."/>
            <person name="Kuo A."/>
            <person name="Liang C."/>
            <person name="Lipzen A."/>
            <person name="Lutzoni F."/>
            <person name="Magnuson J."/>
            <person name="Mondo S."/>
            <person name="Nolan M."/>
            <person name="Ohm R."/>
            <person name="Pangilinan J."/>
            <person name="Park H.-J."/>
            <person name="Ramirez L."/>
            <person name="Alfaro M."/>
            <person name="Sun H."/>
            <person name="Tritt A."/>
            <person name="Yoshinaga Y."/>
            <person name="Zwiers L.-H."/>
            <person name="Turgeon B."/>
            <person name="Goodwin S."/>
            <person name="Spatafora J."/>
            <person name="Crous P."/>
            <person name="Grigoriev I."/>
        </authorList>
    </citation>
    <scope>NUCLEOTIDE SEQUENCE</scope>
    <source>
        <strain evidence="11">CBS 480.64</strain>
    </source>
</reference>
<organism evidence="11 12">
    <name type="scientific">Piedraia hortae CBS 480.64</name>
    <dbReference type="NCBI Taxonomy" id="1314780"/>
    <lineage>
        <taxon>Eukaryota</taxon>
        <taxon>Fungi</taxon>
        <taxon>Dikarya</taxon>
        <taxon>Ascomycota</taxon>
        <taxon>Pezizomycotina</taxon>
        <taxon>Dothideomycetes</taxon>
        <taxon>Dothideomycetidae</taxon>
        <taxon>Capnodiales</taxon>
        <taxon>Piedraiaceae</taxon>
        <taxon>Piedraia</taxon>
    </lineage>
</organism>
<protein>
    <recommendedName>
        <fullName evidence="2">Transcription initiation factor IIB</fullName>
    </recommendedName>
    <alternativeName>
        <fullName evidence="6">General transcription factor TFIIB</fullName>
    </alternativeName>
</protein>
<dbReference type="Gene3D" id="1.10.472.10">
    <property type="entry name" value="Cyclin-like"/>
    <property type="match status" value="1"/>
</dbReference>
<accession>A0A6A7C154</accession>
<dbReference type="Gene3D" id="1.10.472.170">
    <property type="match status" value="1"/>
</dbReference>
<comment type="similarity">
    <text evidence="1">Belongs to the TFIIB family.</text>
</comment>
<evidence type="ECO:0000256" key="9">
    <source>
        <dbReference type="PROSITE-ProRule" id="PRU00469"/>
    </source>
</evidence>
<evidence type="ECO:0000256" key="6">
    <source>
        <dbReference type="ARBA" id="ARBA00031706"/>
    </source>
</evidence>
<dbReference type="Pfam" id="PF08271">
    <property type="entry name" value="Zn_Ribbon_TF"/>
    <property type="match status" value="1"/>
</dbReference>
<dbReference type="AlphaFoldDB" id="A0A6A7C154"/>
<dbReference type="SUPFAM" id="SSF47954">
    <property type="entry name" value="Cyclin-like"/>
    <property type="match status" value="2"/>
</dbReference>
<dbReference type="PRINTS" id="PR00685">
    <property type="entry name" value="TIFACTORIIB"/>
</dbReference>
<dbReference type="OrthoDB" id="25790at2759"/>
<name>A0A6A7C154_9PEZI</name>
<evidence type="ECO:0000256" key="4">
    <source>
        <dbReference type="ARBA" id="ARBA00023015"/>
    </source>
</evidence>
<keyword evidence="12" id="KW-1185">Reference proteome</keyword>
<dbReference type="InterPro" id="IPR000812">
    <property type="entry name" value="TFIIB"/>
</dbReference>
<dbReference type="PROSITE" id="PS51134">
    <property type="entry name" value="ZF_TFIIB"/>
    <property type="match status" value="1"/>
</dbReference>
<keyword evidence="9" id="KW-0479">Metal-binding</keyword>
<dbReference type="SUPFAM" id="SSF57783">
    <property type="entry name" value="Zinc beta-ribbon"/>
    <property type="match status" value="1"/>
</dbReference>
<evidence type="ECO:0000259" key="10">
    <source>
        <dbReference type="PROSITE" id="PS51134"/>
    </source>
</evidence>
<dbReference type="GO" id="GO:0097550">
    <property type="term" value="C:transcription preinitiation complex"/>
    <property type="evidence" value="ECO:0007669"/>
    <property type="project" value="TreeGrafter"/>
</dbReference>
<dbReference type="PROSITE" id="PS00782">
    <property type="entry name" value="TFIIB"/>
    <property type="match status" value="1"/>
</dbReference>
<dbReference type="InterPro" id="IPR013150">
    <property type="entry name" value="TFIIB_cyclin"/>
</dbReference>
<evidence type="ECO:0000256" key="2">
    <source>
        <dbReference type="ARBA" id="ARBA00013932"/>
    </source>
</evidence>
<keyword evidence="3" id="KW-0677">Repeat</keyword>
<dbReference type="CDD" id="cd20551">
    <property type="entry name" value="CYCLIN_TFIIB_rpt1"/>
    <property type="match status" value="1"/>
</dbReference>
<dbReference type="GO" id="GO:0017025">
    <property type="term" value="F:TBP-class protein binding"/>
    <property type="evidence" value="ECO:0007669"/>
    <property type="project" value="InterPro"/>
</dbReference>
<evidence type="ECO:0000256" key="8">
    <source>
        <dbReference type="ARBA" id="ARBA00066213"/>
    </source>
</evidence>
<evidence type="ECO:0000313" key="11">
    <source>
        <dbReference type="EMBL" id="KAF2861032.1"/>
    </source>
</evidence>
<dbReference type="SMART" id="SM00385">
    <property type="entry name" value="CYCLIN"/>
    <property type="match status" value="2"/>
</dbReference>
<dbReference type="GO" id="GO:0016251">
    <property type="term" value="F:RNA polymerase II general transcription initiation factor activity"/>
    <property type="evidence" value="ECO:0007669"/>
    <property type="project" value="TreeGrafter"/>
</dbReference>
<dbReference type="GO" id="GO:0008270">
    <property type="term" value="F:zinc ion binding"/>
    <property type="evidence" value="ECO:0007669"/>
    <property type="project" value="UniProtKB-KW"/>
</dbReference>
<dbReference type="Pfam" id="PF00382">
    <property type="entry name" value="TFIIB"/>
    <property type="match status" value="2"/>
</dbReference>
<dbReference type="FunFam" id="1.10.472.170:FF:000001">
    <property type="entry name" value="Transcription initiation factor IIB"/>
    <property type="match status" value="1"/>
</dbReference>
<dbReference type="EMBL" id="MU005976">
    <property type="protein sequence ID" value="KAF2861032.1"/>
    <property type="molecule type" value="Genomic_DNA"/>
</dbReference>
<dbReference type="InterPro" id="IPR013137">
    <property type="entry name" value="Znf_TFIIB"/>
</dbReference>
<evidence type="ECO:0000313" key="12">
    <source>
        <dbReference type="Proteomes" id="UP000799421"/>
    </source>
</evidence>
<proteinExistence type="inferred from homology"/>
<comment type="subunit">
    <text evidence="8">Associates with TFIID-IIA (DA complex) to form TFIID-IIA-IIB (DAB-complex) which is then recognized by polymerase II.</text>
</comment>
<dbReference type="InterPro" id="IPR023486">
    <property type="entry name" value="TFIIB_CS"/>
</dbReference>
<dbReference type="PANTHER" id="PTHR11618:SF13">
    <property type="entry name" value="TRANSCRIPTION INITIATION FACTOR IIB"/>
    <property type="match status" value="1"/>
</dbReference>
<sequence>MVQGDWQQDLRSEVVCPDCKEDPPNLVENPHTGDTTCANCGIVLAERNIDHSSEWRTFSGDDKNHGDPSRVGDGPNALLNGSQLFTSIAFSDGQRHSELFRAQNKSDLDKSNRGLREAYNHIGALCERWQLPGYVVDAAKHIYKDAAESPLFKGKNRDALIAGCLFLACRRNNAPRSFREVTDLTNVSKKELGKNFKLLETFLRQKEKQGNTTVVSGGTVIFNDAYKGSSQADAGDLCNRYCNRLSMDQSASNVAIAIAKRMTSIGALAGRSPLTCSAACIYMASHLMSQPKLPKDIMAVTKVSDSAFRQAYKLLYNEADTLLTKEIRDLGIKVENMPKP</sequence>
<keyword evidence="4" id="KW-0805">Transcription regulation</keyword>
<feature type="domain" description="TFIIB-type" evidence="10">
    <location>
        <begin position="12"/>
        <end position="45"/>
    </location>
</feature>
<dbReference type="GO" id="GO:0051123">
    <property type="term" value="P:RNA polymerase II preinitiation complex assembly"/>
    <property type="evidence" value="ECO:0007669"/>
    <property type="project" value="UniProtKB-ARBA"/>
</dbReference>
<keyword evidence="9" id="KW-0862">Zinc</keyword>
<gene>
    <name evidence="11" type="ORF">K470DRAFT_257377</name>
</gene>
<dbReference type="Proteomes" id="UP000799421">
    <property type="component" value="Unassembled WGS sequence"/>
</dbReference>
<keyword evidence="9" id="KW-0863">Zinc-finger</keyword>
<evidence type="ECO:0000256" key="3">
    <source>
        <dbReference type="ARBA" id="ARBA00022737"/>
    </source>
</evidence>
<dbReference type="InterPro" id="IPR013763">
    <property type="entry name" value="Cyclin-like_dom"/>
</dbReference>
<evidence type="ECO:0000256" key="1">
    <source>
        <dbReference type="ARBA" id="ARBA00010857"/>
    </source>
</evidence>
<evidence type="ECO:0000256" key="5">
    <source>
        <dbReference type="ARBA" id="ARBA00023163"/>
    </source>
</evidence>
<dbReference type="GO" id="GO:0005634">
    <property type="term" value="C:nucleus"/>
    <property type="evidence" value="ECO:0007669"/>
    <property type="project" value="TreeGrafter"/>
</dbReference>
<comment type="function">
    <text evidence="7">General factor that plays a major role in the activation of eukaryotic genes transcribed by RNA polymerase II.</text>
</comment>
<evidence type="ECO:0000256" key="7">
    <source>
        <dbReference type="ARBA" id="ARBA00056616"/>
    </source>
</evidence>
<dbReference type="PANTHER" id="PTHR11618">
    <property type="entry name" value="TRANSCRIPTION INITIATION FACTOR IIB-RELATED"/>
    <property type="match status" value="1"/>
</dbReference>
<keyword evidence="5" id="KW-0804">Transcription</keyword>
<dbReference type="InterPro" id="IPR036915">
    <property type="entry name" value="Cyclin-like_sf"/>
</dbReference>